<comment type="caution">
    <text evidence="2">The sequence shown here is derived from an EMBL/GenBank/DDBJ whole genome shotgun (WGS) entry which is preliminary data.</text>
</comment>
<name>A0A2W5M9K8_9GAMM</name>
<feature type="domain" description="DUF4145" evidence="1">
    <location>
        <begin position="120"/>
        <end position="206"/>
    </location>
</feature>
<sequence length="223" mass="25122">MSQKVKEILNSTQGEEVFVPCVNCIGKTAHEIVLSLDKEGIDDEYGIDWSNHYQVIRCRGCKNVSFRDASTNSESYVRIAEDEFELKVYEKLYPSRLEDRKDLSEYEHLLPSDTQRVYKETMQALVNNSPVLAGIGLRALVETICKERNANGGNLLAKIDDLADQKVLSPAQANILHKIRTLGNAAAHEVKPHNQRQLGLAMDIVEHLIKDVYVLPKLADAEF</sequence>
<dbReference type="EMBL" id="QFPO01000005">
    <property type="protein sequence ID" value="PZQ16467.1"/>
    <property type="molecule type" value="Genomic_DNA"/>
</dbReference>
<organism evidence="2 3">
    <name type="scientific">Rhodanobacter denitrificans</name>
    <dbReference type="NCBI Taxonomy" id="666685"/>
    <lineage>
        <taxon>Bacteria</taxon>
        <taxon>Pseudomonadati</taxon>
        <taxon>Pseudomonadota</taxon>
        <taxon>Gammaproteobacteria</taxon>
        <taxon>Lysobacterales</taxon>
        <taxon>Rhodanobacteraceae</taxon>
        <taxon>Rhodanobacter</taxon>
    </lineage>
</organism>
<accession>A0A2W5M9K8</accession>
<evidence type="ECO:0000313" key="2">
    <source>
        <dbReference type="EMBL" id="PZQ16467.1"/>
    </source>
</evidence>
<reference evidence="2 3" key="1">
    <citation type="submission" date="2017-08" db="EMBL/GenBank/DDBJ databases">
        <title>Infants hospitalized years apart are colonized by the same room-sourced microbial strains.</title>
        <authorList>
            <person name="Brooks B."/>
            <person name="Olm M.R."/>
            <person name="Firek B.A."/>
            <person name="Baker R."/>
            <person name="Thomas B.C."/>
            <person name="Morowitz M.J."/>
            <person name="Banfield J.F."/>
        </authorList>
    </citation>
    <scope>NUCLEOTIDE SEQUENCE [LARGE SCALE GENOMIC DNA]</scope>
    <source>
        <strain evidence="2">S2_005_003_R2_42</strain>
    </source>
</reference>
<evidence type="ECO:0000259" key="1">
    <source>
        <dbReference type="Pfam" id="PF13643"/>
    </source>
</evidence>
<dbReference type="AlphaFoldDB" id="A0A2W5M9K8"/>
<dbReference type="Pfam" id="PF13643">
    <property type="entry name" value="DUF4145"/>
    <property type="match status" value="1"/>
</dbReference>
<gene>
    <name evidence="2" type="ORF">DI564_07505</name>
</gene>
<dbReference type="Proteomes" id="UP000249046">
    <property type="component" value="Unassembled WGS sequence"/>
</dbReference>
<dbReference type="InterPro" id="IPR025285">
    <property type="entry name" value="DUF4145"/>
</dbReference>
<proteinExistence type="predicted"/>
<evidence type="ECO:0000313" key="3">
    <source>
        <dbReference type="Proteomes" id="UP000249046"/>
    </source>
</evidence>
<protein>
    <recommendedName>
        <fullName evidence="1">DUF4145 domain-containing protein</fullName>
    </recommendedName>
</protein>